<dbReference type="PROSITE" id="PS50042">
    <property type="entry name" value="CNMP_BINDING_3"/>
    <property type="match status" value="1"/>
</dbReference>
<dbReference type="PRINTS" id="PR00103">
    <property type="entry name" value="CAMPKINASE"/>
</dbReference>
<feature type="transmembrane region" description="Helical" evidence="6">
    <location>
        <begin position="181"/>
        <end position="201"/>
    </location>
</feature>
<evidence type="ECO:0000256" key="6">
    <source>
        <dbReference type="SAM" id="Phobius"/>
    </source>
</evidence>
<dbReference type="PANTHER" id="PTHR30213">
    <property type="entry name" value="INNER MEMBRANE PROTEIN YHJD"/>
    <property type="match status" value="1"/>
</dbReference>
<dbReference type="Pfam" id="PF03631">
    <property type="entry name" value="Virul_fac_BrkB"/>
    <property type="match status" value="1"/>
</dbReference>
<evidence type="ECO:0000259" key="7">
    <source>
        <dbReference type="PROSITE" id="PS50042"/>
    </source>
</evidence>
<evidence type="ECO:0000313" key="9">
    <source>
        <dbReference type="Proteomes" id="UP000286806"/>
    </source>
</evidence>
<reference evidence="8 9" key="1">
    <citation type="journal article" date="2019" name="Front. Microbiol.">
        <title>Genomes of Neutrophilic Sulfur-Oxidizing Chemolithoautotrophs Representing 9 Proteobacterial Species From 8 Genera.</title>
        <authorList>
            <person name="Watanabe T."/>
            <person name="Kojima H."/>
            <person name="Umezawa K."/>
            <person name="Hori C."/>
            <person name="Takasuka T.E."/>
            <person name="Kato Y."/>
            <person name="Fukui M."/>
        </authorList>
    </citation>
    <scope>NUCLEOTIDE SEQUENCE [LARGE SCALE GENOMIC DNA]</scope>
    <source>
        <strain evidence="8 9">TTN</strain>
    </source>
</reference>
<dbReference type="RefSeq" id="WP_124703671.1">
    <property type="nucleotide sequence ID" value="NZ_BGOW01000003.1"/>
</dbReference>
<dbReference type="InterPro" id="IPR000595">
    <property type="entry name" value="cNMP-bd_dom"/>
</dbReference>
<evidence type="ECO:0000256" key="1">
    <source>
        <dbReference type="ARBA" id="ARBA00004651"/>
    </source>
</evidence>
<dbReference type="GO" id="GO:0005886">
    <property type="term" value="C:plasma membrane"/>
    <property type="evidence" value="ECO:0007669"/>
    <property type="project" value="UniProtKB-SubCell"/>
</dbReference>
<dbReference type="Proteomes" id="UP000286806">
    <property type="component" value="Unassembled WGS sequence"/>
</dbReference>
<keyword evidence="5 6" id="KW-0472">Membrane</keyword>
<feature type="transmembrane region" description="Helical" evidence="6">
    <location>
        <begin position="40"/>
        <end position="62"/>
    </location>
</feature>
<organism evidence="8 9">
    <name type="scientific">Sulfuriferula multivorans</name>
    <dbReference type="NCBI Taxonomy" id="1559896"/>
    <lineage>
        <taxon>Bacteria</taxon>
        <taxon>Pseudomonadati</taxon>
        <taxon>Pseudomonadota</taxon>
        <taxon>Betaproteobacteria</taxon>
        <taxon>Nitrosomonadales</taxon>
        <taxon>Sulfuricellaceae</taxon>
        <taxon>Sulfuriferula</taxon>
    </lineage>
</organism>
<gene>
    <name evidence="8" type="ORF">SFMTTN_0632</name>
</gene>
<evidence type="ECO:0000256" key="2">
    <source>
        <dbReference type="ARBA" id="ARBA00022475"/>
    </source>
</evidence>
<name>A0A401JB00_9PROT</name>
<feature type="transmembrane region" description="Helical" evidence="6">
    <location>
        <begin position="139"/>
        <end position="161"/>
    </location>
</feature>
<accession>A0A401JB00</accession>
<evidence type="ECO:0000256" key="4">
    <source>
        <dbReference type="ARBA" id="ARBA00022989"/>
    </source>
</evidence>
<evidence type="ECO:0000256" key="5">
    <source>
        <dbReference type="ARBA" id="ARBA00023136"/>
    </source>
</evidence>
<keyword evidence="2" id="KW-1003">Cell membrane</keyword>
<proteinExistence type="predicted"/>
<keyword evidence="3 6" id="KW-0812">Transmembrane</keyword>
<feature type="transmembrane region" description="Helical" evidence="6">
    <location>
        <begin position="256"/>
        <end position="275"/>
    </location>
</feature>
<comment type="subcellular location">
    <subcellularLocation>
        <location evidence="1">Cell membrane</location>
        <topology evidence="1">Multi-pass membrane protein</topology>
    </subcellularLocation>
</comment>
<dbReference type="SMART" id="SM00100">
    <property type="entry name" value="cNMP"/>
    <property type="match status" value="1"/>
</dbReference>
<dbReference type="InterPro" id="IPR018490">
    <property type="entry name" value="cNMP-bd_dom_sf"/>
</dbReference>
<dbReference type="EMBL" id="BGOW01000003">
    <property type="protein sequence ID" value="GBL44831.1"/>
    <property type="molecule type" value="Genomic_DNA"/>
</dbReference>
<comment type="caution">
    <text evidence="8">The sequence shown here is derived from an EMBL/GenBank/DDBJ whole genome shotgun (WGS) entry which is preliminary data.</text>
</comment>
<feature type="transmembrane region" description="Helical" evidence="6">
    <location>
        <begin position="213"/>
        <end position="236"/>
    </location>
</feature>
<dbReference type="InterPro" id="IPR014710">
    <property type="entry name" value="RmlC-like_jellyroll"/>
</dbReference>
<dbReference type="Pfam" id="PF00027">
    <property type="entry name" value="cNMP_binding"/>
    <property type="match status" value="1"/>
</dbReference>
<keyword evidence="9" id="KW-1185">Reference proteome</keyword>
<dbReference type="CDD" id="cd00038">
    <property type="entry name" value="CAP_ED"/>
    <property type="match status" value="1"/>
</dbReference>
<sequence>MKRFSLSAPTRDRLDWLSQIGYVSVQLFLRNELANHAAAISFYFLLSIVPIVLLLLYAANLLTQLPQLAANMPLLFVALWDQLNLGALKALGALPEQTRAVASGASLLTLVMASRGLLNALQSAFRVIFAGGKRSFWQAWLMSLLAMPLAFALIVLAIVAQRILSYLSRMELLGHHLAANLGLAGGAITFLVLWLLVFTAYWRMPIPRPPVRLAALVSLLCALSVLALKSAFGYFVRLDNYQAIYGTLGTVVFSLIWVYIVAVIFLLWAQCLYAAGRVDVMGLEKLFLARSGKQTTLADRFLFGRSQRLPRKYGQTFASGTTIIREGESSQLTYFLQSGQVAMMKAINGQPVKITSLSAGQMFGEMAYLLGEPRTATVVAETEVFLIAFPPQVLEELMATSPALAREIIGALAQRLKQMNQVRAA</sequence>
<evidence type="ECO:0000313" key="8">
    <source>
        <dbReference type="EMBL" id="GBL44831.1"/>
    </source>
</evidence>
<dbReference type="PANTHER" id="PTHR30213:SF0">
    <property type="entry name" value="UPF0761 MEMBRANE PROTEIN YIHY"/>
    <property type="match status" value="1"/>
</dbReference>
<evidence type="ECO:0000256" key="3">
    <source>
        <dbReference type="ARBA" id="ARBA00022692"/>
    </source>
</evidence>
<keyword evidence="4 6" id="KW-1133">Transmembrane helix</keyword>
<dbReference type="AlphaFoldDB" id="A0A401JB00"/>
<dbReference type="SUPFAM" id="SSF51206">
    <property type="entry name" value="cAMP-binding domain-like"/>
    <property type="match status" value="1"/>
</dbReference>
<dbReference type="InterPro" id="IPR017039">
    <property type="entry name" value="Virul_fac_BrkB"/>
</dbReference>
<protein>
    <submittedName>
        <fullName evidence="8">Inner membrane protein YihY</fullName>
    </submittedName>
</protein>
<feature type="domain" description="Cyclic nucleotide-binding" evidence="7">
    <location>
        <begin position="317"/>
        <end position="415"/>
    </location>
</feature>
<dbReference type="OrthoDB" id="8562198at2"/>
<dbReference type="Gene3D" id="2.60.120.10">
    <property type="entry name" value="Jelly Rolls"/>
    <property type="match status" value="1"/>
</dbReference>